<evidence type="ECO:0000313" key="3">
    <source>
        <dbReference type="EMBL" id="WPK12768.1"/>
    </source>
</evidence>
<feature type="transmembrane region" description="Helical" evidence="1">
    <location>
        <begin position="85"/>
        <end position="105"/>
    </location>
</feature>
<dbReference type="InterPro" id="IPR052529">
    <property type="entry name" value="Bact_Transport_Assoc"/>
</dbReference>
<feature type="transmembrane region" description="Helical" evidence="1">
    <location>
        <begin position="179"/>
        <end position="198"/>
    </location>
</feature>
<dbReference type="Proteomes" id="UP001322664">
    <property type="component" value="Chromosome"/>
</dbReference>
<feature type="transmembrane region" description="Helical" evidence="1">
    <location>
        <begin position="269"/>
        <end position="286"/>
    </location>
</feature>
<evidence type="ECO:0000256" key="1">
    <source>
        <dbReference type="SAM" id="Phobius"/>
    </source>
</evidence>
<feature type="transmembrane region" description="Helical" evidence="1">
    <location>
        <begin position="12"/>
        <end position="29"/>
    </location>
</feature>
<dbReference type="PANTHER" id="PTHR30590:SF3">
    <property type="entry name" value="HYPOTHETICAL MEMBRANE SPANNING PROTEIN"/>
    <property type="match status" value="1"/>
</dbReference>
<gene>
    <name evidence="3" type="ORF">R6U77_03430</name>
</gene>
<sequence>MQPIEGKQRIDVLDYLRGFALLGIILVNIPALMRVGLLETTIDIAYNRFLLLFVEGKFFSIFSFLFGVGFYLFISRAKARGERAYLLFTRRLAILLSMGIIHFFFQPGEALSVYAIYGFIALPFYKVRKEITLVIALLLLAVTAYYGIKIAMPLPLILLGLAAGKYRIFEKLKELRKQLVILTILMLCFSVAGLFYQWSYVPAGNVQFEQLTDNELKQHITNVQQFNLIGLQVSPFVSAFYVGALLLLLQYPVIQTILSPLKAYGRMALTNYLGQTVLILLVGRTFDLIGNIQLIQTLWICLAIYCVQLLFSKAWLHYCRFGPMEWLWRMGTYLSVPPLFNKREKI</sequence>
<accession>A0ABZ0S169</accession>
<dbReference type="RefSeq" id="WP_319837449.1">
    <property type="nucleotide sequence ID" value="NZ_CP137624.1"/>
</dbReference>
<organism evidence="3 4">
    <name type="scientific">Lysinibacillus louembei</name>
    <dbReference type="NCBI Taxonomy" id="1470088"/>
    <lineage>
        <taxon>Bacteria</taxon>
        <taxon>Bacillati</taxon>
        <taxon>Bacillota</taxon>
        <taxon>Bacilli</taxon>
        <taxon>Bacillales</taxon>
        <taxon>Bacillaceae</taxon>
        <taxon>Lysinibacillus</taxon>
    </lineage>
</organism>
<dbReference type="PANTHER" id="PTHR30590">
    <property type="entry name" value="INNER MEMBRANE PROTEIN"/>
    <property type="match status" value="1"/>
</dbReference>
<keyword evidence="1" id="KW-0472">Membrane</keyword>
<evidence type="ECO:0000313" key="4">
    <source>
        <dbReference type="Proteomes" id="UP001322664"/>
    </source>
</evidence>
<feature type="domain" description="DUF418" evidence="2">
    <location>
        <begin position="163"/>
        <end position="334"/>
    </location>
</feature>
<feature type="transmembrane region" description="Helical" evidence="1">
    <location>
        <begin position="229"/>
        <end position="249"/>
    </location>
</feature>
<protein>
    <submittedName>
        <fullName evidence="3">DUF418 domain-containing protein</fullName>
    </submittedName>
</protein>
<keyword evidence="4" id="KW-1185">Reference proteome</keyword>
<dbReference type="Pfam" id="PF04235">
    <property type="entry name" value="DUF418"/>
    <property type="match status" value="1"/>
</dbReference>
<dbReference type="InterPro" id="IPR007349">
    <property type="entry name" value="DUF418"/>
</dbReference>
<keyword evidence="1" id="KW-1133">Transmembrane helix</keyword>
<feature type="transmembrane region" description="Helical" evidence="1">
    <location>
        <begin position="49"/>
        <end position="73"/>
    </location>
</feature>
<evidence type="ECO:0000259" key="2">
    <source>
        <dbReference type="Pfam" id="PF04235"/>
    </source>
</evidence>
<reference evidence="3 4" key="1">
    <citation type="submission" date="2023-09" db="EMBL/GenBank/DDBJ databases">
        <authorList>
            <person name="Page C.A."/>
            <person name="Perez-Diaz I.M."/>
        </authorList>
    </citation>
    <scope>NUCLEOTIDE SEQUENCE [LARGE SCALE GENOMIC DNA]</scope>
    <source>
        <strain evidence="3 4">Ll15</strain>
    </source>
</reference>
<name>A0ABZ0S169_9BACI</name>
<keyword evidence="1" id="KW-0812">Transmembrane</keyword>
<dbReference type="EMBL" id="CP137624">
    <property type="protein sequence ID" value="WPK12768.1"/>
    <property type="molecule type" value="Genomic_DNA"/>
</dbReference>
<proteinExistence type="predicted"/>
<feature type="transmembrane region" description="Helical" evidence="1">
    <location>
        <begin position="131"/>
        <end position="158"/>
    </location>
</feature>
<feature type="transmembrane region" description="Helical" evidence="1">
    <location>
        <begin position="292"/>
        <end position="311"/>
    </location>
</feature>